<dbReference type="AlphaFoldDB" id="A0A7C9BE37"/>
<dbReference type="InterPro" id="IPR039426">
    <property type="entry name" value="TonB-dep_rcpt-like"/>
</dbReference>
<dbReference type="Gene3D" id="2.170.130.10">
    <property type="entry name" value="TonB-dependent receptor, plug domain"/>
    <property type="match status" value="1"/>
</dbReference>
<evidence type="ECO:0000256" key="4">
    <source>
        <dbReference type="ARBA" id="ARBA00022692"/>
    </source>
</evidence>
<keyword evidence="7 8" id="KW-0998">Cell outer membrane</keyword>
<comment type="caution">
    <text evidence="12">The sequence shown here is derived from an EMBL/GenBank/DDBJ whole genome shotgun (WGS) entry which is preliminary data.</text>
</comment>
<dbReference type="SUPFAM" id="SSF56935">
    <property type="entry name" value="Porins"/>
    <property type="match status" value="1"/>
</dbReference>
<gene>
    <name evidence="12" type="ORF">GBK04_18350</name>
</gene>
<evidence type="ECO:0000256" key="6">
    <source>
        <dbReference type="ARBA" id="ARBA00023136"/>
    </source>
</evidence>
<evidence type="ECO:0000256" key="1">
    <source>
        <dbReference type="ARBA" id="ARBA00004571"/>
    </source>
</evidence>
<keyword evidence="6 8" id="KW-0472">Membrane</keyword>
<evidence type="ECO:0000256" key="8">
    <source>
        <dbReference type="PROSITE-ProRule" id="PRU01360"/>
    </source>
</evidence>
<keyword evidence="5 9" id="KW-0798">TonB box</keyword>
<evidence type="ECO:0000256" key="3">
    <source>
        <dbReference type="ARBA" id="ARBA00022452"/>
    </source>
</evidence>
<dbReference type="InterPro" id="IPR036942">
    <property type="entry name" value="Beta-barrel_TonB_sf"/>
</dbReference>
<evidence type="ECO:0000256" key="2">
    <source>
        <dbReference type="ARBA" id="ARBA00022448"/>
    </source>
</evidence>
<sequence length="1097" mass="118925">MMNLLYRCLGTLLIGVGLLLLSGSTYAQNRILRGKVLEAGPNTPLPGASVIVAGSNQGTTTDANGTFSLSVPESAQQLVVSFVGYTRQEVPITNAGEYTVSLVSEESSLSEVVVIGYGSREKKDLTGAISTVSSKEISKSIAQAPELAMQGRMAGVYVSTPGGSPLARPQVRIRGVGTFGNAEPLYVVDGIPLTEFGSGTDNASGSITRDIRGNVNVLSMINPNDIESISVLKDASAAAIYGVRAANGVVLITTKKGAKGAPKVDFSLSHSIQNVTKKLNMLDVPQFTALYREAYANNPNEAVNLPAQFNPDSPNYLGNLPTTDWQTPLLNRNAPNTDYSLRVSGGNESTRYYVSAGYTDTEGPLIQNNLKRYTLATNVDTKISKYLSTGLTYRLAYSEALDNTPSALQYAADTSPWQPIYDADGPLGYAPSVNVTFAPNPELGAPLSARPQYLPSIPPFVIDQSTLLWGPETNNNSFGSAATTDNRYTLLRNIGTAFIQLEPLPGLRFKGTLSADFYYNRRNSWTDVRNYLFLQNPGNPYSVGDGTSKGTYGERHTRNTNIVKEFSINYTKAFGDHHLDLLANAMDQRYVYEFLQGGASQIQFSQPQFRSLTNIQPYTNVSSLRDINALQGYLGRVSYHYASRYYLDATLRRDGASRFAPGYKWGTFPAISAAWRISAEPFMKSATFIDDLKIRGGWGKLGNQETRSFAYLSLVSDAPDYALGSGNGNAIGTLLNGVSLPDFPVQNLTWEVSTTSSLGVDASFFNGKLTATVEYYNRLTSGILQSANLAASVGNQNQPILNIASVRNSGVEFQLGYNGSIGDDFQYNLSGNLTTTKNAVVSTFQNQPFGGEFGRIEVGKPIGYLWGYKVGGIFQNQSEIDTWKSQYSDATNNNNFAPGDMYFQDVKGNPTEAGQLPSDTPDGVVNSNDRTFLGSTIPGYYYGVNLGGSYKGFDLSIFFQGVGDVYRYNSWRAAGESMSSTGTNQWTTTLDRWTPENPSTTMPRAVRSDPANNNRFSDRFVESAAFLRLKNVQLGYSIPASLTKSLGFINGLRAYVGATNLFVITPWTGPDPEDIDRGGSELIPPVRSVTLGITASF</sequence>
<dbReference type="InterPro" id="IPR012910">
    <property type="entry name" value="Plug_dom"/>
</dbReference>
<comment type="subcellular location">
    <subcellularLocation>
        <location evidence="1 8">Cell outer membrane</location>
        <topology evidence="1 8">Multi-pass membrane protein</topology>
    </subcellularLocation>
</comment>
<dbReference type="GO" id="GO:0009279">
    <property type="term" value="C:cell outer membrane"/>
    <property type="evidence" value="ECO:0007669"/>
    <property type="project" value="UniProtKB-SubCell"/>
</dbReference>
<evidence type="ECO:0000259" key="11">
    <source>
        <dbReference type="Pfam" id="PF07715"/>
    </source>
</evidence>
<protein>
    <submittedName>
        <fullName evidence="12">SusC/RagA family TonB-linked outer membrane protein</fullName>
    </submittedName>
</protein>
<dbReference type="Gene3D" id="2.40.170.20">
    <property type="entry name" value="TonB-dependent receptor, beta-barrel domain"/>
    <property type="match status" value="1"/>
</dbReference>
<evidence type="ECO:0000256" key="5">
    <source>
        <dbReference type="ARBA" id="ARBA00023077"/>
    </source>
</evidence>
<dbReference type="InterPro" id="IPR023997">
    <property type="entry name" value="TonB-dep_OMP_SusC/RagA_CS"/>
</dbReference>
<accession>A0A7C9BE37</accession>
<dbReference type="InterPro" id="IPR008969">
    <property type="entry name" value="CarboxyPept-like_regulatory"/>
</dbReference>
<proteinExistence type="inferred from homology"/>
<evidence type="ECO:0000313" key="13">
    <source>
        <dbReference type="Proteomes" id="UP000479293"/>
    </source>
</evidence>
<dbReference type="NCBIfam" id="TIGR04057">
    <property type="entry name" value="SusC_RagA_signa"/>
    <property type="match status" value="1"/>
</dbReference>
<keyword evidence="3 8" id="KW-1134">Transmembrane beta strand</keyword>
<dbReference type="PROSITE" id="PS52016">
    <property type="entry name" value="TONB_DEPENDENT_REC_3"/>
    <property type="match status" value="1"/>
</dbReference>
<keyword evidence="2 8" id="KW-0813">Transport</keyword>
<organism evidence="12 13">
    <name type="scientific">Salmonirosea aquatica</name>
    <dbReference type="NCBI Taxonomy" id="2654236"/>
    <lineage>
        <taxon>Bacteria</taxon>
        <taxon>Pseudomonadati</taxon>
        <taxon>Bacteroidota</taxon>
        <taxon>Cytophagia</taxon>
        <taxon>Cytophagales</taxon>
        <taxon>Spirosomataceae</taxon>
        <taxon>Salmonirosea</taxon>
    </lineage>
</organism>
<dbReference type="Pfam" id="PF13715">
    <property type="entry name" value="CarbopepD_reg_2"/>
    <property type="match status" value="1"/>
</dbReference>
<dbReference type="InterPro" id="IPR037066">
    <property type="entry name" value="Plug_dom_sf"/>
</dbReference>
<dbReference type="Gene3D" id="2.60.40.1120">
    <property type="entry name" value="Carboxypeptidase-like, regulatory domain"/>
    <property type="match status" value="1"/>
</dbReference>
<dbReference type="Proteomes" id="UP000479293">
    <property type="component" value="Unassembled WGS sequence"/>
</dbReference>
<evidence type="ECO:0000256" key="7">
    <source>
        <dbReference type="ARBA" id="ARBA00023237"/>
    </source>
</evidence>
<keyword evidence="4 8" id="KW-0812">Transmembrane</keyword>
<evidence type="ECO:0000256" key="9">
    <source>
        <dbReference type="RuleBase" id="RU003357"/>
    </source>
</evidence>
<reference evidence="12 13" key="1">
    <citation type="submission" date="2019-10" db="EMBL/GenBank/DDBJ databases">
        <title>Draft Genome Sequence of Cytophagaceae sp. SJW1-29.</title>
        <authorList>
            <person name="Choi A."/>
        </authorList>
    </citation>
    <scope>NUCLEOTIDE SEQUENCE [LARGE SCALE GENOMIC DNA]</scope>
    <source>
        <strain evidence="12 13">SJW1-29</strain>
    </source>
</reference>
<evidence type="ECO:0000259" key="10">
    <source>
        <dbReference type="Pfam" id="PF00593"/>
    </source>
</evidence>
<dbReference type="EMBL" id="WHLY01000002">
    <property type="protein sequence ID" value="MPR35258.1"/>
    <property type="molecule type" value="Genomic_DNA"/>
</dbReference>
<dbReference type="Pfam" id="PF07715">
    <property type="entry name" value="Plug"/>
    <property type="match status" value="1"/>
</dbReference>
<keyword evidence="13" id="KW-1185">Reference proteome</keyword>
<feature type="domain" description="TonB-dependent receptor-like beta-barrel" evidence="10">
    <location>
        <begin position="465"/>
        <end position="1061"/>
    </location>
</feature>
<dbReference type="RefSeq" id="WP_152762147.1">
    <property type="nucleotide sequence ID" value="NZ_WHLY01000002.1"/>
</dbReference>
<feature type="domain" description="TonB-dependent receptor plug" evidence="11">
    <location>
        <begin position="122"/>
        <end position="249"/>
    </location>
</feature>
<name>A0A7C9BE37_9BACT</name>
<dbReference type="InterPro" id="IPR023996">
    <property type="entry name" value="TonB-dep_OMP_SusC/RagA"/>
</dbReference>
<dbReference type="NCBIfam" id="TIGR04056">
    <property type="entry name" value="OMP_RagA_SusC"/>
    <property type="match status" value="1"/>
</dbReference>
<evidence type="ECO:0000313" key="12">
    <source>
        <dbReference type="EMBL" id="MPR35258.1"/>
    </source>
</evidence>
<dbReference type="Pfam" id="PF00593">
    <property type="entry name" value="TonB_dep_Rec_b-barrel"/>
    <property type="match status" value="1"/>
</dbReference>
<comment type="similarity">
    <text evidence="8 9">Belongs to the TonB-dependent receptor family.</text>
</comment>
<dbReference type="SUPFAM" id="SSF49464">
    <property type="entry name" value="Carboxypeptidase regulatory domain-like"/>
    <property type="match status" value="1"/>
</dbReference>
<dbReference type="InterPro" id="IPR000531">
    <property type="entry name" value="Beta-barrel_TonB"/>
</dbReference>